<evidence type="ECO:0000313" key="2">
    <source>
        <dbReference type="EMBL" id="EEG29172.1"/>
    </source>
</evidence>
<keyword evidence="3" id="KW-1185">Reference proteome</keyword>
<sequence length="610" mass="67864">MKKLLSQCKQRIRAVLDKNRMQNRIKTQFVGQSGVSSTSVFSNRTLAVVIALVTLFLQIISFMTTWQGAEVYFGGIFILAPLFFALAIQSIVYFLSNSLRNRVSILRVAALAVAICCSTYFSYIGIYNTVNSPEQYLRDRYGEVYQNLNSVYDGQSSKIIAEFKDSVNGVLGGVQSAYAVNQSKLTDLESCQAELDKAGSRVSGSMTAPRQRDYENYEDYAAAYNAYLQSVSGNSSLEYANNIKDILSRYGYEDQQTFAQALGDARSRQQTIESTVASLASLAQPDAPGEDFTSRMESIRSAMVALLDSSDLESEQFETVSTLVSELVSLSGGEEASSSEILSDLKRLSSQLQSSEEPLMRKYEEVKAGLADQTNQNRAMFDLKAQLDSEIQDAVTRINNISPMDEQLNPQSEEYRVYDMYVLPVKNLMTPKTAPMAALCLTLAALVDLLTVLFAIILKRHSSILSVKKVSDVQHAGEEAFSELILSSLMFSGEGEDRNSVASLVGRLYSFVRSFRATDAALEQGYSLCAGFDQVKEYSVLLSILCQLNYARIVPREYFEVMRRAPYNYAEIDGAPAEQMGSDDVVLLKSRFVLWVNQKFSRYITAEEEV</sequence>
<comment type="caution">
    <text evidence="2">The sequence shown here is derived from an EMBL/GenBank/DDBJ whole genome shotgun (WGS) entry which is preliminary data.</text>
</comment>
<name>C0EH85_9FIRM</name>
<evidence type="ECO:0000256" key="1">
    <source>
        <dbReference type="SAM" id="Phobius"/>
    </source>
</evidence>
<protein>
    <submittedName>
        <fullName evidence="2">Uncharacterized protein</fullName>
    </submittedName>
</protein>
<dbReference type="HOGENOM" id="CLU_447394_0_0_9"/>
<evidence type="ECO:0000313" key="3">
    <source>
        <dbReference type="Proteomes" id="UP000003340"/>
    </source>
</evidence>
<organism evidence="2 3">
    <name type="scientific">[Clostridium] methylpentosum DSM 5476</name>
    <dbReference type="NCBI Taxonomy" id="537013"/>
    <lineage>
        <taxon>Bacteria</taxon>
        <taxon>Bacillati</taxon>
        <taxon>Bacillota</taxon>
        <taxon>Clostridia</taxon>
        <taxon>Eubacteriales</taxon>
        <taxon>Oscillospiraceae</taxon>
        <taxon>Oscillospiraceae incertae sedis</taxon>
    </lineage>
</organism>
<reference evidence="2 3" key="2">
    <citation type="submission" date="2009-02" db="EMBL/GenBank/DDBJ databases">
        <title>Draft genome sequence of Clostridium methylpentosum (DSM 5476).</title>
        <authorList>
            <person name="Sudarsanam P."/>
            <person name="Ley R."/>
            <person name="Guruge J."/>
            <person name="Turnbaugh P.J."/>
            <person name="Mahowald M."/>
            <person name="Liep D."/>
            <person name="Gordon J."/>
        </authorList>
    </citation>
    <scope>NUCLEOTIDE SEQUENCE [LARGE SCALE GENOMIC DNA]</scope>
    <source>
        <strain evidence="2 3">DSM 5476</strain>
    </source>
</reference>
<keyword evidence="1" id="KW-1133">Transmembrane helix</keyword>
<dbReference type="AlphaFoldDB" id="C0EH85"/>
<dbReference type="STRING" id="537013.CLOSTMETH_03285"/>
<dbReference type="eggNOG" id="ENOG5033Q2Q">
    <property type="taxonomic scope" value="Bacteria"/>
</dbReference>
<dbReference type="Proteomes" id="UP000003340">
    <property type="component" value="Unassembled WGS sequence"/>
</dbReference>
<feature type="transmembrane region" description="Helical" evidence="1">
    <location>
        <begin position="108"/>
        <end position="127"/>
    </location>
</feature>
<proteinExistence type="predicted"/>
<keyword evidence="1" id="KW-0472">Membrane</keyword>
<gene>
    <name evidence="2" type="ORF">CLOSTMETH_03285</name>
</gene>
<keyword evidence="1" id="KW-0812">Transmembrane</keyword>
<reference evidence="2 3" key="1">
    <citation type="submission" date="2009-01" db="EMBL/GenBank/DDBJ databases">
        <authorList>
            <person name="Fulton L."/>
            <person name="Clifton S."/>
            <person name="Fulton B."/>
            <person name="Xu J."/>
            <person name="Minx P."/>
            <person name="Pepin K.H."/>
            <person name="Johnson M."/>
            <person name="Bhonagiri V."/>
            <person name="Nash W.E."/>
            <person name="Mardis E.R."/>
            <person name="Wilson R.K."/>
        </authorList>
    </citation>
    <scope>NUCLEOTIDE SEQUENCE [LARGE SCALE GENOMIC DNA]</scope>
    <source>
        <strain evidence="2 3">DSM 5476</strain>
    </source>
</reference>
<feature type="transmembrane region" description="Helical" evidence="1">
    <location>
        <begin position="72"/>
        <end position="96"/>
    </location>
</feature>
<feature type="transmembrane region" description="Helical" evidence="1">
    <location>
        <begin position="436"/>
        <end position="458"/>
    </location>
</feature>
<dbReference type="EMBL" id="ACEC01000115">
    <property type="protein sequence ID" value="EEG29172.1"/>
    <property type="molecule type" value="Genomic_DNA"/>
</dbReference>
<feature type="transmembrane region" description="Helical" evidence="1">
    <location>
        <begin position="46"/>
        <end position="66"/>
    </location>
</feature>
<accession>C0EH85</accession>